<reference evidence="2 3" key="1">
    <citation type="submission" date="2020-07" db="EMBL/GenBank/DDBJ databases">
        <title>Genomic Encyclopedia of Type Strains, Phase IV (KMG-IV): sequencing the most valuable type-strain genomes for metagenomic binning, comparative biology and taxonomic classification.</title>
        <authorList>
            <person name="Goeker M."/>
        </authorList>
    </citation>
    <scope>NUCLEOTIDE SEQUENCE [LARGE SCALE GENOMIC DNA]</scope>
    <source>
        <strain evidence="2 3">DSM 45533</strain>
    </source>
</reference>
<dbReference type="AlphaFoldDB" id="A0A7W0HMW6"/>
<sequence>MIRHTEELVLVTGATGLVGRPLVDLLLAQGVRVRAVSRRPEEAGLPDKVDVVAPGAGMFEGVGRVFLNPRAVGLEAAEFLAEARRAGAARVVAMSALNVDHPLEQQPSRQRGDFNKESEQAAVASGLDWCALRSGYYAVNTVSQWGAQIRAGDVVRSPFPEAAWAPLHERDLAEVAARALLGDELLGRRPVLTGPRALTQQEMIEAIGTAAGRPLRYQAVPAEAAEQGLVRQGFSEGAARGFIAMQGLSYLQPGLVSPEVEEILGRPGLGFEQWAAEHAADFDRAIPAHAVRDPRGPKR</sequence>
<dbReference type="InterPro" id="IPR036291">
    <property type="entry name" value="NAD(P)-bd_dom_sf"/>
</dbReference>
<dbReference type="InterPro" id="IPR051604">
    <property type="entry name" value="Ergot_Alk_Oxidoreductase"/>
</dbReference>
<dbReference type="SUPFAM" id="SSF51735">
    <property type="entry name" value="NAD(P)-binding Rossmann-fold domains"/>
    <property type="match status" value="1"/>
</dbReference>
<keyword evidence="3" id="KW-1185">Reference proteome</keyword>
<dbReference type="RefSeq" id="WP_181608013.1">
    <property type="nucleotide sequence ID" value="NZ_BAABAM010000001.1"/>
</dbReference>
<protein>
    <submittedName>
        <fullName evidence="2">Uncharacterized protein YbjT (DUF2867 family)</fullName>
    </submittedName>
</protein>
<evidence type="ECO:0000313" key="3">
    <source>
        <dbReference type="Proteomes" id="UP000530928"/>
    </source>
</evidence>
<comment type="caution">
    <text evidence="2">The sequence shown here is derived from an EMBL/GenBank/DDBJ whole genome shotgun (WGS) entry which is preliminary data.</text>
</comment>
<dbReference type="InterPro" id="IPR016040">
    <property type="entry name" value="NAD(P)-bd_dom"/>
</dbReference>
<evidence type="ECO:0000313" key="2">
    <source>
        <dbReference type="EMBL" id="MBA2889194.1"/>
    </source>
</evidence>
<proteinExistence type="predicted"/>
<feature type="domain" description="NAD(P)-binding" evidence="1">
    <location>
        <begin position="13"/>
        <end position="140"/>
    </location>
</feature>
<organism evidence="2 3">
    <name type="scientific">Nonomuraea soli</name>
    <dbReference type="NCBI Taxonomy" id="1032476"/>
    <lineage>
        <taxon>Bacteria</taxon>
        <taxon>Bacillati</taxon>
        <taxon>Actinomycetota</taxon>
        <taxon>Actinomycetes</taxon>
        <taxon>Streptosporangiales</taxon>
        <taxon>Streptosporangiaceae</taxon>
        <taxon>Nonomuraea</taxon>
    </lineage>
</organism>
<evidence type="ECO:0000259" key="1">
    <source>
        <dbReference type="Pfam" id="PF13460"/>
    </source>
</evidence>
<gene>
    <name evidence="2" type="ORF">HNR30_000529</name>
</gene>
<name>A0A7W0HMW6_9ACTN</name>
<dbReference type="PANTHER" id="PTHR43162">
    <property type="match status" value="1"/>
</dbReference>
<dbReference type="Proteomes" id="UP000530928">
    <property type="component" value="Unassembled WGS sequence"/>
</dbReference>
<dbReference type="EMBL" id="JACDUR010000001">
    <property type="protein sequence ID" value="MBA2889194.1"/>
    <property type="molecule type" value="Genomic_DNA"/>
</dbReference>
<accession>A0A7W0HMW6</accession>
<dbReference type="PANTHER" id="PTHR43162:SF1">
    <property type="entry name" value="PRESTALK A DIFFERENTIATION PROTEIN A"/>
    <property type="match status" value="1"/>
</dbReference>
<dbReference type="Gene3D" id="3.40.50.720">
    <property type="entry name" value="NAD(P)-binding Rossmann-like Domain"/>
    <property type="match status" value="1"/>
</dbReference>
<dbReference type="Pfam" id="PF13460">
    <property type="entry name" value="NAD_binding_10"/>
    <property type="match status" value="1"/>
</dbReference>